<reference evidence="1" key="1">
    <citation type="submission" date="2024-09" db="EMBL/GenBank/DDBJ databases">
        <title>Black Yeasts Isolated from many extreme environments.</title>
        <authorList>
            <person name="Coleine C."/>
            <person name="Stajich J.E."/>
            <person name="Selbmann L."/>
        </authorList>
    </citation>
    <scope>NUCLEOTIDE SEQUENCE</scope>
    <source>
        <strain evidence="1">CCFEE 5737</strain>
    </source>
</reference>
<dbReference type="EMBL" id="JAWDJW010005182">
    <property type="protein sequence ID" value="KAK3069022.1"/>
    <property type="molecule type" value="Genomic_DNA"/>
</dbReference>
<evidence type="ECO:0000313" key="1">
    <source>
        <dbReference type="EMBL" id="KAK3069022.1"/>
    </source>
</evidence>
<protein>
    <submittedName>
        <fullName evidence="1">Uncharacterized protein</fullName>
    </submittedName>
</protein>
<comment type="caution">
    <text evidence="1">The sequence shown here is derived from an EMBL/GenBank/DDBJ whole genome shotgun (WGS) entry which is preliminary data.</text>
</comment>
<accession>A0ACC3DG37</accession>
<organism evidence="1 2">
    <name type="scientific">Coniosporium uncinatum</name>
    <dbReference type="NCBI Taxonomy" id="93489"/>
    <lineage>
        <taxon>Eukaryota</taxon>
        <taxon>Fungi</taxon>
        <taxon>Dikarya</taxon>
        <taxon>Ascomycota</taxon>
        <taxon>Pezizomycotina</taxon>
        <taxon>Dothideomycetes</taxon>
        <taxon>Dothideomycetes incertae sedis</taxon>
        <taxon>Coniosporium</taxon>
    </lineage>
</organism>
<proteinExistence type="predicted"/>
<sequence length="65" mass="7124">LSATINNLKVEHASAFYWYQLSASVSIAQHKLDGTSTDLSKLIVKPSSVDLTEFHNCSSTDVRVV</sequence>
<gene>
    <name evidence="1" type="ORF">LTS18_000449</name>
</gene>
<name>A0ACC3DG37_9PEZI</name>
<feature type="non-terminal residue" evidence="1">
    <location>
        <position position="1"/>
    </location>
</feature>
<evidence type="ECO:0000313" key="2">
    <source>
        <dbReference type="Proteomes" id="UP001186974"/>
    </source>
</evidence>
<keyword evidence="2" id="KW-1185">Reference proteome</keyword>
<dbReference type="Proteomes" id="UP001186974">
    <property type="component" value="Unassembled WGS sequence"/>
</dbReference>